<dbReference type="KEGG" id="vg:5470030"/>
<dbReference type="Proteomes" id="UP000204095">
    <property type="component" value="Segment"/>
</dbReference>
<name>A7J665_PBCVF</name>
<accession>A7J665</accession>
<evidence type="ECO:0000313" key="1">
    <source>
        <dbReference type="EMBL" id="ABT15296.1"/>
    </source>
</evidence>
<proteinExistence type="predicted"/>
<dbReference type="EMBL" id="DQ890022">
    <property type="protein sequence ID" value="ABT15296.1"/>
    <property type="molecule type" value="Genomic_DNA"/>
</dbReference>
<sequence>MLLSDFLKVTNVRMLVSMSFDTFRKTGANIVTCLLDSCKCFSEEIQNYGLFLCSAVILGQMTIWLFQYDMSIFRISQTRVENSSYIFSRYSGVTSFQSSMNRIGSSENCSKATERLQMGMEPR</sequence>
<dbReference type="RefSeq" id="YP_001425643.1">
    <property type="nucleotide sequence ID" value="NC_008603.1"/>
</dbReference>
<evidence type="ECO:0000313" key="2">
    <source>
        <dbReference type="Proteomes" id="UP000204095"/>
    </source>
</evidence>
<organism evidence="1 2">
    <name type="scientific">Paramecium bursaria Chlorella virus FR483</name>
    <name type="common">PBCV-FR483</name>
    <dbReference type="NCBI Taxonomy" id="399781"/>
    <lineage>
        <taxon>Viruses</taxon>
        <taxon>Varidnaviria</taxon>
        <taxon>Bamfordvirae</taxon>
        <taxon>Nucleocytoviricota</taxon>
        <taxon>Megaviricetes</taxon>
        <taxon>Algavirales</taxon>
        <taxon>Phycodnaviridae</taxon>
        <taxon>Chlorovirus</taxon>
        <taxon>Chlorovirus conductrix</taxon>
        <taxon>Paramecium bursaria Chlorella virus A1</taxon>
    </lineage>
</organism>
<gene>
    <name evidence="1" type="primary">n011R</name>
    <name evidence="1" type="ORF">FR483_n011R</name>
</gene>
<reference evidence="1 2" key="1">
    <citation type="journal article" date="2007" name="Virology">
        <title>Sequence and annotation of the 314-kb MT325 and the 321-kb FR483 viruses that infect Chlorella Pbi.</title>
        <authorList>
            <person name="Fitzgerald L.A."/>
            <person name="Graves M.V."/>
            <person name="Li X."/>
            <person name="Feldblyum T."/>
            <person name="Hartigan J."/>
            <person name="Van Etten J.L."/>
        </authorList>
    </citation>
    <scope>NUCLEOTIDE SEQUENCE [LARGE SCALE GENOMIC DNA]</scope>
    <source>
        <strain evidence="1 2">FR483</strain>
    </source>
</reference>
<protein>
    <submittedName>
        <fullName evidence="1">Uncharacterized protein n011R</fullName>
    </submittedName>
</protein>
<dbReference type="GeneID" id="5470030"/>
<organismHost>
    <name type="scientific">Paramecium bursaria</name>
    <dbReference type="NCBI Taxonomy" id="74790"/>
</organismHost>